<dbReference type="Gramene" id="rna40830">
    <property type="protein sequence ID" value="RHN46348.1"/>
    <property type="gene ID" value="gene40830"/>
</dbReference>
<evidence type="ECO:0008006" key="2">
    <source>
        <dbReference type="Google" id="ProtNLM"/>
    </source>
</evidence>
<accession>A0A396H0S1</accession>
<gene>
    <name evidence="1" type="ORF">MtrunA17_Chr7g0241281</name>
</gene>
<sequence>MLEGFSSLNCIDILYESMNVLSSERYLRSKDLKDNTFMEFVDPKFPVSGGYVRGPLTTMVTDDLVATPISSIDGVSYLERMNVSLVDLEEIVISIGVKEVKGVCKT</sequence>
<dbReference type="Pfam" id="PF05056">
    <property type="entry name" value="DUF674"/>
    <property type="match status" value="1"/>
</dbReference>
<dbReference type="InterPro" id="IPR007750">
    <property type="entry name" value="DUF674"/>
</dbReference>
<reference evidence="1" key="1">
    <citation type="journal article" date="2018" name="Nat. Plants">
        <title>Whole-genome landscape of Medicago truncatula symbiotic genes.</title>
        <authorList>
            <person name="Pecrix Y."/>
            <person name="Gamas P."/>
            <person name="Carrere S."/>
        </authorList>
    </citation>
    <scope>NUCLEOTIDE SEQUENCE</scope>
    <source>
        <tissue evidence="1">Leaves</tissue>
    </source>
</reference>
<dbReference type="PANTHER" id="PTHR33103">
    <property type="entry name" value="OS01G0153900 PROTEIN"/>
    <property type="match status" value="1"/>
</dbReference>
<comment type="caution">
    <text evidence="1">The sequence shown here is derived from an EMBL/GenBank/DDBJ whole genome shotgun (WGS) entry which is preliminary data.</text>
</comment>
<evidence type="ECO:0000313" key="1">
    <source>
        <dbReference type="EMBL" id="RHN46348.1"/>
    </source>
</evidence>
<dbReference type="EMBL" id="PSQE01000007">
    <property type="protein sequence ID" value="RHN46348.1"/>
    <property type="molecule type" value="Genomic_DNA"/>
</dbReference>
<name>A0A396H0S1_MEDTR</name>
<dbReference type="AlphaFoldDB" id="A0A396H0S1"/>
<proteinExistence type="predicted"/>
<protein>
    <recommendedName>
        <fullName evidence="2">DUF674 family protein</fullName>
    </recommendedName>
</protein>
<dbReference type="Proteomes" id="UP000265566">
    <property type="component" value="Chromosome 7"/>
</dbReference>
<dbReference type="PANTHER" id="PTHR33103:SF27">
    <property type="entry name" value="OS04G0594700 PROTEIN"/>
    <property type="match status" value="1"/>
</dbReference>
<organism evidence="1">
    <name type="scientific">Medicago truncatula</name>
    <name type="common">Barrel medic</name>
    <name type="synonym">Medicago tribuloides</name>
    <dbReference type="NCBI Taxonomy" id="3880"/>
    <lineage>
        <taxon>Eukaryota</taxon>
        <taxon>Viridiplantae</taxon>
        <taxon>Streptophyta</taxon>
        <taxon>Embryophyta</taxon>
        <taxon>Tracheophyta</taxon>
        <taxon>Spermatophyta</taxon>
        <taxon>Magnoliopsida</taxon>
        <taxon>eudicotyledons</taxon>
        <taxon>Gunneridae</taxon>
        <taxon>Pentapetalae</taxon>
        <taxon>rosids</taxon>
        <taxon>fabids</taxon>
        <taxon>Fabales</taxon>
        <taxon>Fabaceae</taxon>
        <taxon>Papilionoideae</taxon>
        <taxon>50 kb inversion clade</taxon>
        <taxon>NPAAA clade</taxon>
        <taxon>Hologalegina</taxon>
        <taxon>IRL clade</taxon>
        <taxon>Trifolieae</taxon>
        <taxon>Medicago</taxon>
    </lineage>
</organism>